<dbReference type="GO" id="GO:0005829">
    <property type="term" value="C:cytosol"/>
    <property type="evidence" value="ECO:0000318"/>
    <property type="project" value="GO_Central"/>
</dbReference>
<dbReference type="AlphaFoldDB" id="D6WRJ5"/>
<dbReference type="Proteomes" id="UP000007266">
    <property type="component" value="Linkage group 7"/>
</dbReference>
<gene>
    <name evidence="11" type="primary">GLEAN_09488</name>
    <name evidence="11" type="ORF">TcasGA2_TC009488</name>
</gene>
<dbReference type="Pfam" id="PF09764">
    <property type="entry name" value="Nt_Gln_amidase"/>
    <property type="match status" value="1"/>
</dbReference>
<dbReference type="HOGENOM" id="CLU_687595_0_0_1"/>
<organism evidence="11 12">
    <name type="scientific">Tribolium castaneum</name>
    <name type="common">Red flour beetle</name>
    <dbReference type="NCBI Taxonomy" id="7070"/>
    <lineage>
        <taxon>Eukaryota</taxon>
        <taxon>Metazoa</taxon>
        <taxon>Ecdysozoa</taxon>
        <taxon>Arthropoda</taxon>
        <taxon>Hexapoda</taxon>
        <taxon>Insecta</taxon>
        <taxon>Pterygota</taxon>
        <taxon>Neoptera</taxon>
        <taxon>Endopterygota</taxon>
        <taxon>Coleoptera</taxon>
        <taxon>Polyphaga</taxon>
        <taxon>Cucujiformia</taxon>
        <taxon>Tenebrionidae</taxon>
        <taxon>Tenebrionidae incertae sedis</taxon>
        <taxon>Tribolium</taxon>
    </lineage>
</organism>
<dbReference type="PANTHER" id="PTHR13035">
    <property type="entry name" value="PROTEIN N-TERMINAL GLUTAMINE AMIDOHYDROLASE"/>
    <property type="match status" value="1"/>
</dbReference>
<evidence type="ECO:0000256" key="9">
    <source>
        <dbReference type="ARBA" id="ARBA00048768"/>
    </source>
</evidence>
<protein>
    <recommendedName>
        <fullName evidence="5">Protein N-terminal glutamine amidohydrolase</fullName>
        <ecNumber evidence="4">3.5.1.122</ecNumber>
    </recommendedName>
    <alternativeName>
        <fullName evidence="7">Protein NH2-terminal glutamine deamidase</fullName>
    </alternativeName>
    <alternativeName>
        <fullName evidence="8">Protein tungus</fullName>
    </alternativeName>
</protein>
<feature type="domain" description="Protein N-terminal glutamine amidohydrolase alpha beta roll" evidence="10">
    <location>
        <begin position="218"/>
        <end position="396"/>
    </location>
</feature>
<dbReference type="EC" id="3.5.1.122" evidence="4"/>
<dbReference type="EMBL" id="KQ971351">
    <property type="protein sequence ID" value="EFA06576.1"/>
    <property type="molecule type" value="Genomic_DNA"/>
</dbReference>
<reference evidence="11 12" key="2">
    <citation type="journal article" date="2010" name="Nucleic Acids Res.">
        <title>BeetleBase in 2010: revisions to provide comprehensive genomic information for Tribolium castaneum.</title>
        <authorList>
            <person name="Kim H.S."/>
            <person name="Murphy T."/>
            <person name="Xia J."/>
            <person name="Caragea D."/>
            <person name="Park Y."/>
            <person name="Beeman R.W."/>
            <person name="Lorenzen M.D."/>
            <person name="Butcher S."/>
            <person name="Manak J.R."/>
            <person name="Brown S.J."/>
        </authorList>
    </citation>
    <scope>GENOME REANNOTATION</scope>
    <source>
        <strain evidence="11 12">Georgia GA2</strain>
    </source>
</reference>
<dbReference type="InterPro" id="IPR039733">
    <property type="entry name" value="NTAQ1"/>
</dbReference>
<evidence type="ECO:0000259" key="10">
    <source>
        <dbReference type="Pfam" id="PF09764"/>
    </source>
</evidence>
<dbReference type="GO" id="GO:0008418">
    <property type="term" value="F:protein-N-terminal asparagine amidohydrolase activity"/>
    <property type="evidence" value="ECO:0007669"/>
    <property type="project" value="InterPro"/>
</dbReference>
<evidence type="ECO:0000256" key="5">
    <source>
        <dbReference type="ARBA" id="ARBA00021247"/>
    </source>
</evidence>
<dbReference type="Gene3D" id="3.10.620.10">
    <property type="entry name" value="Protein N-terminal glutamine amidohydrolase, alpha beta roll"/>
    <property type="match status" value="1"/>
</dbReference>
<evidence type="ECO:0000256" key="2">
    <source>
        <dbReference type="ARBA" id="ARBA00008985"/>
    </source>
</evidence>
<sequence length="401" mass="46247">MCDKTPKKTNNSTICGFSPVTLHESPAQVSPQKNLTGLPRIVRDLVADVYNNIQKWNDLHIKGCTVVKEIASLKADNPKDLSPNLEQLTNDLYGLVQSLRHYKEALILFSNQMRATEKLQQNGSPLFISLNLKSLANLVESVIKAYGEEFEVKEFVLENIAHAKNSDEAMFLAALWTYHNQLKDMASDSKTQIIQRPNSENNKKNPINLFPKQAECSHVSCYCEENVYKLCQDVSTRHSTELNKCFVVFVSNPSRTVPLWRQRAGKDEDRLVIWDYHVIFLYHPEPEKCLVYDLDSELPFPTYVHKYVTETFRTDHILKPDYFRYFRVIPAAEFLRDFSSDRRHMKRPDGTWIKPPPNYPAIQTAATAHNLEDYIQMDLSKGPGQVLNLTQFVQRFYKPAT</sequence>
<comment type="similarity">
    <text evidence="2">Belongs to the NTAQ1 family.</text>
</comment>
<keyword evidence="12" id="KW-1185">Reference proteome</keyword>
<evidence type="ECO:0000256" key="1">
    <source>
        <dbReference type="ARBA" id="ARBA00003923"/>
    </source>
</evidence>
<comment type="catalytic activity">
    <reaction evidence="9">
        <text>N-terminal L-glutaminyl-[protein] + H2O = N-terminal L-glutamyl-[protein] + NH4(+)</text>
        <dbReference type="Rhea" id="RHEA:50680"/>
        <dbReference type="Rhea" id="RHEA-COMP:12668"/>
        <dbReference type="Rhea" id="RHEA-COMP:12777"/>
        <dbReference type="ChEBI" id="CHEBI:15377"/>
        <dbReference type="ChEBI" id="CHEBI:28938"/>
        <dbReference type="ChEBI" id="CHEBI:64721"/>
        <dbReference type="ChEBI" id="CHEBI:64722"/>
        <dbReference type="EC" id="3.5.1.122"/>
    </reaction>
</comment>
<dbReference type="InParanoid" id="D6WRJ5"/>
<evidence type="ECO:0000256" key="8">
    <source>
        <dbReference type="ARBA" id="ARBA00031948"/>
    </source>
</evidence>
<proteinExistence type="inferred from homology"/>
<evidence type="ECO:0000256" key="4">
    <source>
        <dbReference type="ARBA" id="ARBA00012718"/>
    </source>
</evidence>
<evidence type="ECO:0000313" key="11">
    <source>
        <dbReference type="EMBL" id="EFA06576.1"/>
    </source>
</evidence>
<dbReference type="GO" id="GO:0005634">
    <property type="term" value="C:nucleus"/>
    <property type="evidence" value="ECO:0000318"/>
    <property type="project" value="GO_Central"/>
</dbReference>
<dbReference type="STRING" id="7070.D6WRJ5"/>
<evidence type="ECO:0000256" key="6">
    <source>
        <dbReference type="ARBA" id="ARBA00022801"/>
    </source>
</evidence>
<accession>D6WRJ5</accession>
<dbReference type="InterPro" id="IPR023128">
    <property type="entry name" value="Prot_N_Gln_amidohydro_ab_roll"/>
</dbReference>
<evidence type="ECO:0000313" key="12">
    <source>
        <dbReference type="Proteomes" id="UP000007266"/>
    </source>
</evidence>
<evidence type="ECO:0000256" key="3">
    <source>
        <dbReference type="ARBA" id="ARBA00011245"/>
    </source>
</evidence>
<comment type="subunit">
    <text evidence="3">Monomer.</text>
</comment>
<dbReference type="PhylomeDB" id="D6WRJ5"/>
<reference evidence="11 12" key="1">
    <citation type="journal article" date="2008" name="Nature">
        <title>The genome of the model beetle and pest Tribolium castaneum.</title>
        <authorList>
            <consortium name="Tribolium Genome Sequencing Consortium"/>
            <person name="Richards S."/>
            <person name="Gibbs R.A."/>
            <person name="Weinstock G.M."/>
            <person name="Brown S.J."/>
            <person name="Denell R."/>
            <person name="Beeman R.W."/>
            <person name="Gibbs R."/>
            <person name="Beeman R.W."/>
            <person name="Brown S.J."/>
            <person name="Bucher G."/>
            <person name="Friedrich M."/>
            <person name="Grimmelikhuijzen C.J."/>
            <person name="Klingler M."/>
            <person name="Lorenzen M."/>
            <person name="Richards S."/>
            <person name="Roth S."/>
            <person name="Schroder R."/>
            <person name="Tautz D."/>
            <person name="Zdobnov E.M."/>
            <person name="Muzny D."/>
            <person name="Gibbs R.A."/>
            <person name="Weinstock G.M."/>
            <person name="Attaway T."/>
            <person name="Bell S."/>
            <person name="Buhay C.J."/>
            <person name="Chandrabose M.N."/>
            <person name="Chavez D."/>
            <person name="Clerk-Blankenburg K.P."/>
            <person name="Cree A."/>
            <person name="Dao M."/>
            <person name="Davis C."/>
            <person name="Chacko J."/>
            <person name="Dinh H."/>
            <person name="Dugan-Rocha S."/>
            <person name="Fowler G."/>
            <person name="Garner T.T."/>
            <person name="Garnes J."/>
            <person name="Gnirke A."/>
            <person name="Hawes A."/>
            <person name="Hernandez J."/>
            <person name="Hines S."/>
            <person name="Holder M."/>
            <person name="Hume J."/>
            <person name="Jhangiani S.N."/>
            <person name="Joshi V."/>
            <person name="Khan Z.M."/>
            <person name="Jackson L."/>
            <person name="Kovar C."/>
            <person name="Kowis A."/>
            <person name="Lee S."/>
            <person name="Lewis L.R."/>
            <person name="Margolis J."/>
            <person name="Morgan M."/>
            <person name="Nazareth L.V."/>
            <person name="Nguyen N."/>
            <person name="Okwuonu G."/>
            <person name="Parker D."/>
            <person name="Richards S."/>
            <person name="Ruiz S.J."/>
            <person name="Santibanez J."/>
            <person name="Savard J."/>
            <person name="Scherer S.E."/>
            <person name="Schneider B."/>
            <person name="Sodergren E."/>
            <person name="Tautz D."/>
            <person name="Vattahil S."/>
            <person name="Villasana D."/>
            <person name="White C.S."/>
            <person name="Wright R."/>
            <person name="Park Y."/>
            <person name="Beeman R.W."/>
            <person name="Lord J."/>
            <person name="Oppert B."/>
            <person name="Lorenzen M."/>
            <person name="Brown S."/>
            <person name="Wang L."/>
            <person name="Savard J."/>
            <person name="Tautz D."/>
            <person name="Richards S."/>
            <person name="Weinstock G."/>
            <person name="Gibbs R.A."/>
            <person name="Liu Y."/>
            <person name="Worley K."/>
            <person name="Weinstock G."/>
            <person name="Elsik C.G."/>
            <person name="Reese J.T."/>
            <person name="Elhaik E."/>
            <person name="Landan G."/>
            <person name="Graur D."/>
            <person name="Arensburger P."/>
            <person name="Atkinson P."/>
            <person name="Beeman R.W."/>
            <person name="Beidler J."/>
            <person name="Brown S.J."/>
            <person name="Demuth J.P."/>
            <person name="Drury D.W."/>
            <person name="Du Y.Z."/>
            <person name="Fujiwara H."/>
            <person name="Lorenzen M."/>
            <person name="Maselli V."/>
            <person name="Osanai M."/>
            <person name="Park Y."/>
            <person name="Robertson H.M."/>
            <person name="Tu Z."/>
            <person name="Wang J.J."/>
            <person name="Wang S."/>
            <person name="Richards S."/>
            <person name="Song H."/>
            <person name="Zhang L."/>
            <person name="Sodergren E."/>
            <person name="Werner D."/>
            <person name="Stanke M."/>
            <person name="Morgenstern B."/>
            <person name="Solovyev V."/>
            <person name="Kosarev P."/>
            <person name="Brown G."/>
            <person name="Chen H.C."/>
            <person name="Ermolaeva O."/>
            <person name="Hlavina W."/>
            <person name="Kapustin Y."/>
            <person name="Kiryutin B."/>
            <person name="Kitts P."/>
            <person name="Maglott D."/>
            <person name="Pruitt K."/>
            <person name="Sapojnikov V."/>
            <person name="Souvorov A."/>
            <person name="Mackey A.J."/>
            <person name="Waterhouse R.M."/>
            <person name="Wyder S."/>
            <person name="Zdobnov E.M."/>
            <person name="Zdobnov E.M."/>
            <person name="Wyder S."/>
            <person name="Kriventseva E.V."/>
            <person name="Kadowaki T."/>
            <person name="Bork P."/>
            <person name="Aranda M."/>
            <person name="Bao R."/>
            <person name="Beermann A."/>
            <person name="Berns N."/>
            <person name="Bolognesi R."/>
            <person name="Bonneton F."/>
            <person name="Bopp D."/>
            <person name="Brown S.J."/>
            <person name="Bucher G."/>
            <person name="Butts T."/>
            <person name="Chaumot A."/>
            <person name="Denell R.E."/>
            <person name="Ferrier D.E."/>
            <person name="Friedrich M."/>
            <person name="Gordon C.M."/>
            <person name="Jindra M."/>
            <person name="Klingler M."/>
            <person name="Lan Q."/>
            <person name="Lattorff H.M."/>
            <person name="Laudet V."/>
            <person name="von Levetsow C."/>
            <person name="Liu Z."/>
            <person name="Lutz R."/>
            <person name="Lynch J.A."/>
            <person name="da Fonseca R.N."/>
            <person name="Posnien N."/>
            <person name="Reuter R."/>
            <person name="Roth S."/>
            <person name="Savard J."/>
            <person name="Schinko J.B."/>
            <person name="Schmitt C."/>
            <person name="Schoppmeier M."/>
            <person name="Schroder R."/>
            <person name="Shippy T.D."/>
            <person name="Simonnet F."/>
            <person name="Marques-Souza H."/>
            <person name="Tautz D."/>
            <person name="Tomoyasu Y."/>
            <person name="Trauner J."/>
            <person name="Van der Zee M."/>
            <person name="Vervoort M."/>
            <person name="Wittkopp N."/>
            <person name="Wimmer E.A."/>
            <person name="Yang X."/>
            <person name="Jones A.K."/>
            <person name="Sattelle D.B."/>
            <person name="Ebert P.R."/>
            <person name="Nelson D."/>
            <person name="Scott J.G."/>
            <person name="Beeman R.W."/>
            <person name="Muthukrishnan S."/>
            <person name="Kramer K.J."/>
            <person name="Arakane Y."/>
            <person name="Beeman R.W."/>
            <person name="Zhu Q."/>
            <person name="Hogenkamp D."/>
            <person name="Dixit R."/>
            <person name="Oppert B."/>
            <person name="Jiang H."/>
            <person name="Zou Z."/>
            <person name="Marshall J."/>
            <person name="Elpidina E."/>
            <person name="Vinokurov K."/>
            <person name="Oppert C."/>
            <person name="Zou Z."/>
            <person name="Evans J."/>
            <person name="Lu Z."/>
            <person name="Zhao P."/>
            <person name="Sumathipala N."/>
            <person name="Altincicek B."/>
            <person name="Vilcinskas A."/>
            <person name="Williams M."/>
            <person name="Hultmark D."/>
            <person name="Hetru C."/>
            <person name="Jiang H."/>
            <person name="Grimmelikhuijzen C.J."/>
            <person name="Hauser F."/>
            <person name="Cazzamali G."/>
            <person name="Williamson M."/>
            <person name="Park Y."/>
            <person name="Li B."/>
            <person name="Tanaka Y."/>
            <person name="Predel R."/>
            <person name="Neupert S."/>
            <person name="Schachtner J."/>
            <person name="Verleyen P."/>
            <person name="Raible F."/>
            <person name="Bork P."/>
            <person name="Friedrich M."/>
            <person name="Walden K.K."/>
            <person name="Robertson H.M."/>
            <person name="Angeli S."/>
            <person name="Foret S."/>
            <person name="Bucher G."/>
            <person name="Schuetz S."/>
            <person name="Maleszka R."/>
            <person name="Wimmer E.A."/>
            <person name="Beeman R.W."/>
            <person name="Lorenzen M."/>
            <person name="Tomoyasu Y."/>
            <person name="Miller S.C."/>
            <person name="Grossmann D."/>
            <person name="Bucher G."/>
        </authorList>
    </citation>
    <scope>NUCLEOTIDE SEQUENCE [LARGE SCALE GENOMIC DNA]</scope>
    <source>
        <strain evidence="11 12">Georgia GA2</strain>
    </source>
</reference>
<comment type="function">
    <text evidence="1">Mediates the side-chain deamidation of N-terminal glutamine residues to glutamate, an important step in N-end rule pathway of protein degradation. Conversion of the resulting N-terminal glutamine to glutamate renders the protein susceptible to arginylation, polyubiquitination and degradation as specified by the N-end rule. Does not act on substrates with internal or C-terminal glutamine and does not act on non-glutamine residues in any position.</text>
</comment>
<dbReference type="FunFam" id="3.10.620.10:FF:000001">
    <property type="entry name" value="Blast:Protein N-terminal glutamine amidohydrolase"/>
    <property type="match status" value="1"/>
</dbReference>
<evidence type="ECO:0000256" key="7">
    <source>
        <dbReference type="ARBA" id="ARBA00029677"/>
    </source>
</evidence>
<dbReference type="InterPro" id="IPR037132">
    <property type="entry name" value="N_Gln_amidohydro_ab_roll_sf"/>
</dbReference>
<dbReference type="GO" id="GO:0070773">
    <property type="term" value="F:protein-N-terminal glutamine amidohydrolase activity"/>
    <property type="evidence" value="ECO:0000318"/>
    <property type="project" value="GO_Central"/>
</dbReference>
<keyword evidence="6" id="KW-0378">Hydrolase</keyword>
<name>D6WRJ5_TRICA</name>
<dbReference type="eggNOG" id="KOG3261">
    <property type="taxonomic scope" value="Eukaryota"/>
</dbReference>
<dbReference type="PANTHER" id="PTHR13035:SF0">
    <property type="entry name" value="PROTEIN N-TERMINAL GLUTAMINE AMIDOHYDROLASE"/>
    <property type="match status" value="1"/>
</dbReference>